<evidence type="ECO:0000313" key="3">
    <source>
        <dbReference type="Proteomes" id="UP001596417"/>
    </source>
</evidence>
<keyword evidence="1" id="KW-1133">Transmembrane helix</keyword>
<reference evidence="2 3" key="1">
    <citation type="journal article" date="2019" name="Int. J. Syst. Evol. Microbiol.">
        <title>The Global Catalogue of Microorganisms (GCM) 10K type strain sequencing project: providing services to taxonomists for standard genome sequencing and annotation.</title>
        <authorList>
            <consortium name="The Broad Institute Genomics Platform"/>
            <consortium name="The Broad Institute Genome Sequencing Center for Infectious Disease"/>
            <person name="Wu L."/>
            <person name="Ma J."/>
        </authorList>
    </citation>
    <scope>NUCLEOTIDE SEQUENCE [LARGE SCALE GENOMIC DNA]</scope>
    <source>
        <strain evidence="2 3">RDMS1</strain>
    </source>
</reference>
<gene>
    <name evidence="2" type="ORF">ACFQL7_07475</name>
</gene>
<keyword evidence="1" id="KW-0812">Transmembrane</keyword>
<accession>A0ABD5YLD6</accession>
<dbReference type="AlphaFoldDB" id="A0ABD5YLD6"/>
<sequence length="47" mass="5320">MVLLQHLPGGPELFVVAQLILMPLAFIYIVYKLVQGFKAYQEGKNQT</sequence>
<dbReference type="EMBL" id="JBHTAX010000001">
    <property type="protein sequence ID" value="MFC7189712.1"/>
    <property type="molecule type" value="Genomic_DNA"/>
</dbReference>
<dbReference type="Proteomes" id="UP001596417">
    <property type="component" value="Unassembled WGS sequence"/>
</dbReference>
<proteinExistence type="predicted"/>
<organism evidence="2 3">
    <name type="scientific">Halocatena marina</name>
    <dbReference type="NCBI Taxonomy" id="2934937"/>
    <lineage>
        <taxon>Archaea</taxon>
        <taxon>Methanobacteriati</taxon>
        <taxon>Methanobacteriota</taxon>
        <taxon>Stenosarchaea group</taxon>
        <taxon>Halobacteria</taxon>
        <taxon>Halobacteriales</taxon>
        <taxon>Natronomonadaceae</taxon>
        <taxon>Halocatena</taxon>
    </lineage>
</organism>
<dbReference type="GeneID" id="76199270"/>
<dbReference type="RefSeq" id="WP_248905886.1">
    <property type="nucleotide sequence ID" value="NZ_CP109979.1"/>
</dbReference>
<protein>
    <submittedName>
        <fullName evidence="2">Uncharacterized protein</fullName>
    </submittedName>
</protein>
<feature type="transmembrane region" description="Helical" evidence="1">
    <location>
        <begin position="13"/>
        <end position="31"/>
    </location>
</feature>
<name>A0ABD5YLD6_9EURY</name>
<keyword evidence="1" id="KW-0472">Membrane</keyword>
<evidence type="ECO:0000256" key="1">
    <source>
        <dbReference type="SAM" id="Phobius"/>
    </source>
</evidence>
<evidence type="ECO:0000313" key="2">
    <source>
        <dbReference type="EMBL" id="MFC7189712.1"/>
    </source>
</evidence>
<comment type="caution">
    <text evidence="2">The sequence shown here is derived from an EMBL/GenBank/DDBJ whole genome shotgun (WGS) entry which is preliminary data.</text>
</comment>
<keyword evidence="3" id="KW-1185">Reference proteome</keyword>